<feature type="compositionally biased region" description="Low complexity" evidence="1">
    <location>
        <begin position="1"/>
        <end position="19"/>
    </location>
</feature>
<evidence type="ECO:0000313" key="3">
    <source>
        <dbReference type="Proteomes" id="UP001281410"/>
    </source>
</evidence>
<gene>
    <name evidence="2" type="ORF">Dsin_022375</name>
</gene>
<comment type="caution">
    <text evidence="2">The sequence shown here is derived from an EMBL/GenBank/DDBJ whole genome shotgun (WGS) entry which is preliminary data.</text>
</comment>
<dbReference type="AlphaFoldDB" id="A0AAE0A1E4"/>
<protein>
    <submittedName>
        <fullName evidence="2">Uncharacterized protein</fullName>
    </submittedName>
</protein>
<name>A0AAE0A1E4_9ROSI</name>
<dbReference type="PANTHER" id="PTHR47150">
    <property type="entry name" value="OS12G0169200 PROTEIN"/>
    <property type="match status" value="1"/>
</dbReference>
<organism evidence="2 3">
    <name type="scientific">Dipteronia sinensis</name>
    <dbReference type="NCBI Taxonomy" id="43782"/>
    <lineage>
        <taxon>Eukaryota</taxon>
        <taxon>Viridiplantae</taxon>
        <taxon>Streptophyta</taxon>
        <taxon>Embryophyta</taxon>
        <taxon>Tracheophyta</taxon>
        <taxon>Spermatophyta</taxon>
        <taxon>Magnoliopsida</taxon>
        <taxon>eudicotyledons</taxon>
        <taxon>Gunneridae</taxon>
        <taxon>Pentapetalae</taxon>
        <taxon>rosids</taxon>
        <taxon>malvids</taxon>
        <taxon>Sapindales</taxon>
        <taxon>Sapindaceae</taxon>
        <taxon>Hippocastanoideae</taxon>
        <taxon>Acereae</taxon>
        <taxon>Dipteronia</taxon>
    </lineage>
</organism>
<dbReference type="Proteomes" id="UP001281410">
    <property type="component" value="Unassembled WGS sequence"/>
</dbReference>
<reference evidence="2" key="1">
    <citation type="journal article" date="2023" name="Plant J.">
        <title>Genome sequences and population genomics provide insights into the demographic history, inbreeding, and mutation load of two 'living fossil' tree species of Dipteronia.</title>
        <authorList>
            <person name="Feng Y."/>
            <person name="Comes H.P."/>
            <person name="Chen J."/>
            <person name="Zhu S."/>
            <person name="Lu R."/>
            <person name="Zhang X."/>
            <person name="Li P."/>
            <person name="Qiu J."/>
            <person name="Olsen K.M."/>
            <person name="Qiu Y."/>
        </authorList>
    </citation>
    <scope>NUCLEOTIDE SEQUENCE</scope>
    <source>
        <strain evidence="2">NBL</strain>
    </source>
</reference>
<evidence type="ECO:0000256" key="1">
    <source>
        <dbReference type="SAM" id="MobiDB-lite"/>
    </source>
</evidence>
<proteinExistence type="predicted"/>
<feature type="region of interest" description="Disordered" evidence="1">
    <location>
        <begin position="1"/>
        <end position="22"/>
    </location>
</feature>
<keyword evidence="3" id="KW-1185">Reference proteome</keyword>
<dbReference type="PANTHER" id="PTHR47150:SF7">
    <property type="entry name" value="NUCLEASE"/>
    <property type="match status" value="1"/>
</dbReference>
<accession>A0AAE0A1E4</accession>
<sequence>MSFYGSSYISSSSSSSSNSNDDLTSLNYVQNMDARLEEMDEVEALLHQLYTKNNLLVAQCLNKQNYQPRRRGGAVHGHRVINRDREGAQRNLWNDYFADNPRYNDVIFRRRFRMERPLFFRIVNAVENHDGYFVQRRDVVGRLGLTSLQKITAVFRMFARRIGKLWSTPSVTSSK</sequence>
<evidence type="ECO:0000313" key="2">
    <source>
        <dbReference type="EMBL" id="KAK3198960.1"/>
    </source>
</evidence>
<dbReference type="EMBL" id="JANJYJ010000007">
    <property type="protein sequence ID" value="KAK3198960.1"/>
    <property type="molecule type" value="Genomic_DNA"/>
</dbReference>